<dbReference type="PANTHER" id="PTHR24286">
    <property type="entry name" value="CYTOCHROME P450 26"/>
    <property type="match status" value="1"/>
</dbReference>
<name>W1P134_AMBTC</name>
<dbReference type="PROSITE" id="PS00086">
    <property type="entry name" value="CYTOCHROME_P450"/>
    <property type="match status" value="1"/>
</dbReference>
<evidence type="ECO:0000313" key="17">
    <source>
        <dbReference type="EMBL" id="ERN01251.1"/>
    </source>
</evidence>
<accession>W1P134</accession>
<keyword evidence="12" id="KW-0472">Membrane</keyword>
<evidence type="ECO:0000256" key="15">
    <source>
        <dbReference type="PIRSR" id="PIRSR602401-1"/>
    </source>
</evidence>
<dbReference type="Gramene" id="ERN01251">
    <property type="protein sequence ID" value="ERN01251"/>
    <property type="gene ID" value="AMTR_s00002p00244980"/>
</dbReference>
<dbReference type="EMBL" id="KI394767">
    <property type="protein sequence ID" value="ERN01251.1"/>
    <property type="molecule type" value="Genomic_DNA"/>
</dbReference>
<dbReference type="FunFam" id="1.10.630.10:FF:000048">
    <property type="entry name" value="3-epi-6-deoxocathasterone 23-monooxygenase CYP90D1"/>
    <property type="match status" value="1"/>
</dbReference>
<keyword evidence="10 15" id="KW-0408">Iron</keyword>
<feature type="binding site" description="axial binding residue" evidence="15">
    <location>
        <position position="383"/>
    </location>
    <ligand>
        <name>heme</name>
        <dbReference type="ChEBI" id="CHEBI:30413"/>
    </ligand>
    <ligandPart>
        <name>Fe</name>
        <dbReference type="ChEBI" id="CHEBI:18248"/>
    </ligandPart>
</feature>
<dbReference type="GO" id="GO:0010268">
    <property type="term" value="P:brassinosteroid homeostasis"/>
    <property type="evidence" value="ECO:0000318"/>
    <property type="project" value="GO_Central"/>
</dbReference>
<evidence type="ECO:0000313" key="18">
    <source>
        <dbReference type="Proteomes" id="UP000017836"/>
    </source>
</evidence>
<evidence type="ECO:0000256" key="12">
    <source>
        <dbReference type="ARBA" id="ARBA00023136"/>
    </source>
</evidence>
<dbReference type="SUPFAM" id="SSF48264">
    <property type="entry name" value="Cytochrome P450"/>
    <property type="match status" value="1"/>
</dbReference>
<evidence type="ECO:0000256" key="8">
    <source>
        <dbReference type="ARBA" id="ARBA00022989"/>
    </source>
</evidence>
<dbReference type="GO" id="GO:0048366">
    <property type="term" value="P:leaf development"/>
    <property type="evidence" value="ECO:0007669"/>
    <property type="project" value="UniProtKB-ARBA"/>
</dbReference>
<dbReference type="InterPro" id="IPR001128">
    <property type="entry name" value="Cyt_P450"/>
</dbReference>
<dbReference type="GO" id="GO:0048441">
    <property type="term" value="P:petal development"/>
    <property type="evidence" value="ECO:0007669"/>
    <property type="project" value="UniProtKB-ARBA"/>
</dbReference>
<dbReference type="InterPro" id="IPR036396">
    <property type="entry name" value="Cyt_P450_sf"/>
</dbReference>
<dbReference type="GO" id="GO:0016132">
    <property type="term" value="P:brassinosteroid biosynthetic process"/>
    <property type="evidence" value="ECO:0000318"/>
    <property type="project" value="GO_Central"/>
</dbReference>
<sequence length="441" mass="50173">MSWGYTAKPEAFMEKRSSLYGKVFKTHVFGRATIVSTDAEVSKSVLQNDGRIFVPYYPKSLTMLMGDPSILLINGAPHRKLHALLSSFFKSPSLKAQVARDMEHHLHLSMPSWSQRCSPLRIQDQAKSMAFEILVRALMSVGSGKDMNFLRHEFREFIAGLMSLPFNLPGTRLRKSLQAKKRIMKLVRQIIEEKRKKRKQGLNPMDDVIDVLINDSQQDAQEEGNEIEMKDDLSMANTVIDMMIPGEDSVPVLITLALKFLTDNPTALQQMREENLKLKRLKAQAGEKLCWTDYMSLSFTQNVITETLRIGNIINAVMRKALKDVEIKGYLIPKGWCVLTSFRAVHLDEENFSNPYQFNPWRWKDKEAGGFTFTPFGGGYRLCPGIELSRLEAAVFLHHFVTSFSWVAEEDSIVNFPTVRMKCGLPLTLTPLPSYPSFPSQ</sequence>
<evidence type="ECO:0000256" key="10">
    <source>
        <dbReference type="ARBA" id="ARBA00023004"/>
    </source>
</evidence>
<proteinExistence type="inferred from homology"/>
<evidence type="ECO:0008006" key="19">
    <source>
        <dbReference type="Google" id="ProtNLM"/>
    </source>
</evidence>
<comment type="pathway">
    <text evidence="3">Hormone biosynthesis.</text>
</comment>
<dbReference type="GO" id="GO:0016709">
    <property type="term" value="F:oxidoreductase activity, acting on paired donors, with incorporation or reduction of molecular oxygen, NAD(P)H as one donor, and incorporation of one atom of oxygen"/>
    <property type="evidence" value="ECO:0000318"/>
    <property type="project" value="GO_Central"/>
</dbReference>
<evidence type="ECO:0000256" key="11">
    <source>
        <dbReference type="ARBA" id="ARBA00023033"/>
    </source>
</evidence>
<dbReference type="Gene3D" id="1.10.630.10">
    <property type="entry name" value="Cytochrome P450"/>
    <property type="match status" value="1"/>
</dbReference>
<dbReference type="OMA" id="VESSWTS"/>
<reference evidence="18" key="1">
    <citation type="journal article" date="2013" name="Science">
        <title>The Amborella genome and the evolution of flowering plants.</title>
        <authorList>
            <consortium name="Amborella Genome Project"/>
        </authorList>
    </citation>
    <scope>NUCLEOTIDE SEQUENCE [LARGE SCALE GENOMIC DNA]</scope>
</reference>
<keyword evidence="6" id="KW-0812">Transmembrane</keyword>
<comment type="pathway">
    <text evidence="14">Steroid biosynthesis.</text>
</comment>
<comment type="subcellular location">
    <subcellularLocation>
        <location evidence="2">Membrane</location>
        <topology evidence="2">Single-pass membrane protein</topology>
    </subcellularLocation>
</comment>
<evidence type="ECO:0000256" key="9">
    <source>
        <dbReference type="ARBA" id="ARBA00023002"/>
    </source>
</evidence>
<dbReference type="GO" id="GO:0020037">
    <property type="term" value="F:heme binding"/>
    <property type="evidence" value="ECO:0007669"/>
    <property type="project" value="InterPro"/>
</dbReference>
<dbReference type="Pfam" id="PF00067">
    <property type="entry name" value="p450"/>
    <property type="match status" value="1"/>
</dbReference>
<gene>
    <name evidence="17" type="ORF">AMTR_s00002p00244980</name>
</gene>
<dbReference type="GO" id="GO:0048443">
    <property type="term" value="P:stamen development"/>
    <property type="evidence" value="ECO:0007669"/>
    <property type="project" value="UniProtKB-ARBA"/>
</dbReference>
<protein>
    <recommendedName>
        <fullName evidence="19">Cytochrome P450</fullName>
    </recommendedName>
</protein>
<dbReference type="eggNOG" id="KOG0157">
    <property type="taxonomic scope" value="Eukaryota"/>
</dbReference>
<keyword evidence="7 15" id="KW-0479">Metal-binding</keyword>
<dbReference type="PRINTS" id="PR00463">
    <property type="entry name" value="EP450I"/>
</dbReference>
<keyword evidence="11 16" id="KW-0503">Monooxygenase</keyword>
<evidence type="ECO:0000256" key="14">
    <source>
        <dbReference type="ARBA" id="ARBA00060577"/>
    </source>
</evidence>
<dbReference type="HOGENOM" id="CLU_001570_15_5_1"/>
<keyword evidence="9 16" id="KW-0560">Oxidoreductase</keyword>
<dbReference type="GO" id="GO:0005506">
    <property type="term" value="F:iron ion binding"/>
    <property type="evidence" value="ECO:0007669"/>
    <property type="project" value="InterPro"/>
</dbReference>
<comment type="pathway">
    <text evidence="13">Plant hormone biosynthesis; brassinosteroid biosynthesis.</text>
</comment>
<evidence type="ECO:0000256" key="1">
    <source>
        <dbReference type="ARBA" id="ARBA00001971"/>
    </source>
</evidence>
<keyword evidence="18" id="KW-1185">Reference proteome</keyword>
<keyword evidence="5 15" id="KW-0349">Heme</keyword>
<evidence type="ECO:0000256" key="3">
    <source>
        <dbReference type="ARBA" id="ARBA00004972"/>
    </source>
</evidence>
<evidence type="ECO:0000256" key="7">
    <source>
        <dbReference type="ARBA" id="ARBA00022723"/>
    </source>
</evidence>
<evidence type="ECO:0000256" key="6">
    <source>
        <dbReference type="ARBA" id="ARBA00022692"/>
    </source>
</evidence>
<evidence type="ECO:0000256" key="13">
    <source>
        <dbReference type="ARBA" id="ARBA00037910"/>
    </source>
</evidence>
<dbReference type="GO" id="GO:0016020">
    <property type="term" value="C:membrane"/>
    <property type="evidence" value="ECO:0007669"/>
    <property type="project" value="UniProtKB-SubCell"/>
</dbReference>
<dbReference type="PANTHER" id="PTHR24286:SF30">
    <property type="entry name" value="3-EPI-6-DEOXOCATHASTERONE 23-MONOOXYGENASE CYP90D1"/>
    <property type="match status" value="1"/>
</dbReference>
<dbReference type="InterPro" id="IPR017972">
    <property type="entry name" value="Cyt_P450_CS"/>
</dbReference>
<keyword evidence="8" id="KW-1133">Transmembrane helix</keyword>
<dbReference type="InterPro" id="IPR002401">
    <property type="entry name" value="Cyt_P450_E_grp-I"/>
</dbReference>
<dbReference type="CDD" id="cd11043">
    <property type="entry name" value="CYP90-like"/>
    <property type="match status" value="1"/>
</dbReference>
<comment type="similarity">
    <text evidence="4 16">Belongs to the cytochrome P450 family.</text>
</comment>
<organism evidence="17 18">
    <name type="scientific">Amborella trichopoda</name>
    <dbReference type="NCBI Taxonomy" id="13333"/>
    <lineage>
        <taxon>Eukaryota</taxon>
        <taxon>Viridiplantae</taxon>
        <taxon>Streptophyta</taxon>
        <taxon>Embryophyta</taxon>
        <taxon>Tracheophyta</taxon>
        <taxon>Spermatophyta</taxon>
        <taxon>Magnoliopsida</taxon>
        <taxon>Amborellales</taxon>
        <taxon>Amborellaceae</taxon>
        <taxon>Amborella</taxon>
    </lineage>
</organism>
<dbReference type="AlphaFoldDB" id="W1P134"/>
<evidence type="ECO:0000256" key="5">
    <source>
        <dbReference type="ARBA" id="ARBA00022617"/>
    </source>
</evidence>
<evidence type="ECO:0000256" key="2">
    <source>
        <dbReference type="ARBA" id="ARBA00004167"/>
    </source>
</evidence>
<evidence type="ECO:0000256" key="16">
    <source>
        <dbReference type="RuleBase" id="RU000461"/>
    </source>
</evidence>
<evidence type="ECO:0000256" key="4">
    <source>
        <dbReference type="ARBA" id="ARBA00010617"/>
    </source>
</evidence>
<comment type="cofactor">
    <cofactor evidence="1 15">
        <name>heme</name>
        <dbReference type="ChEBI" id="CHEBI:30413"/>
    </cofactor>
</comment>
<dbReference type="Proteomes" id="UP000017836">
    <property type="component" value="Unassembled WGS sequence"/>
</dbReference>
<dbReference type="STRING" id="13333.W1P134"/>